<dbReference type="InterPro" id="IPR015421">
    <property type="entry name" value="PyrdxlP-dep_Trfase_major"/>
</dbReference>
<keyword evidence="4" id="KW-0808">Transferase</keyword>
<evidence type="ECO:0000313" key="8">
    <source>
        <dbReference type="Proteomes" id="UP000006727"/>
    </source>
</evidence>
<dbReference type="InParanoid" id="A0A7I4DZK1"/>
<reference evidence="7 8" key="2">
    <citation type="journal article" date="2018" name="Plant J.">
        <title>The Physcomitrella patens chromosome-scale assembly reveals moss genome structure and evolution.</title>
        <authorList>
            <person name="Lang D."/>
            <person name="Ullrich K.K."/>
            <person name="Murat F."/>
            <person name="Fuchs J."/>
            <person name="Jenkins J."/>
            <person name="Haas F.B."/>
            <person name="Piednoel M."/>
            <person name="Gundlach H."/>
            <person name="Van Bel M."/>
            <person name="Meyberg R."/>
            <person name="Vives C."/>
            <person name="Morata J."/>
            <person name="Symeonidi A."/>
            <person name="Hiss M."/>
            <person name="Muchero W."/>
            <person name="Kamisugi Y."/>
            <person name="Saleh O."/>
            <person name="Blanc G."/>
            <person name="Decker E.L."/>
            <person name="van Gessel N."/>
            <person name="Grimwood J."/>
            <person name="Hayes R.D."/>
            <person name="Graham S.W."/>
            <person name="Gunter L.E."/>
            <person name="McDaniel S.F."/>
            <person name="Hoernstein S.N.W."/>
            <person name="Larsson A."/>
            <person name="Li F.W."/>
            <person name="Perroud P.F."/>
            <person name="Phillips J."/>
            <person name="Ranjan P."/>
            <person name="Rokshar D.S."/>
            <person name="Rothfels C.J."/>
            <person name="Schneider L."/>
            <person name="Shu S."/>
            <person name="Stevenson D.W."/>
            <person name="Thummler F."/>
            <person name="Tillich M."/>
            <person name="Villarreal Aguilar J.C."/>
            <person name="Widiez T."/>
            <person name="Wong G.K."/>
            <person name="Wymore A."/>
            <person name="Zhang Y."/>
            <person name="Zimmer A.D."/>
            <person name="Quatrano R.S."/>
            <person name="Mayer K.F.X."/>
            <person name="Goodstein D."/>
            <person name="Casacuberta J.M."/>
            <person name="Vandepoele K."/>
            <person name="Reski R."/>
            <person name="Cuming A.C."/>
            <person name="Tuskan G.A."/>
            <person name="Maumus F."/>
            <person name="Salse J."/>
            <person name="Schmutz J."/>
            <person name="Rensing S.A."/>
        </authorList>
    </citation>
    <scope>NUCLEOTIDE SEQUENCE [LARGE SCALE GENOMIC DNA]</scope>
    <source>
        <strain evidence="7 8">cv. Gransden 2004</strain>
    </source>
</reference>
<dbReference type="Proteomes" id="UP000006727">
    <property type="component" value="Chromosome 6"/>
</dbReference>
<dbReference type="PANTHER" id="PTHR43807:SF12">
    <property type="entry name" value="AMINOTRANSFERASE, CLASSES I AND II FAMILY PROTEIN, EXPRESSED"/>
    <property type="match status" value="1"/>
</dbReference>
<keyword evidence="8" id="KW-1185">Reference proteome</keyword>
<evidence type="ECO:0000256" key="1">
    <source>
        <dbReference type="ARBA" id="ARBA00001933"/>
    </source>
</evidence>
<evidence type="ECO:0000256" key="2">
    <source>
        <dbReference type="ARBA" id="ARBA00007441"/>
    </source>
</evidence>
<dbReference type="Gramene" id="Pp3c6_20820V3.7">
    <property type="protein sequence ID" value="Pp3c6_20820V3.7"/>
    <property type="gene ID" value="Pp3c6_20820"/>
</dbReference>
<dbReference type="InterPro" id="IPR015422">
    <property type="entry name" value="PyrdxlP-dep_Trfase_small"/>
</dbReference>
<comment type="cofactor">
    <cofactor evidence="1">
        <name>pyridoxal 5'-phosphate</name>
        <dbReference type="ChEBI" id="CHEBI:597326"/>
    </cofactor>
</comment>
<dbReference type="GO" id="GO:0005737">
    <property type="term" value="C:cytoplasm"/>
    <property type="evidence" value="ECO:0000318"/>
    <property type="project" value="GO_Central"/>
</dbReference>
<dbReference type="SUPFAM" id="SSF53383">
    <property type="entry name" value="PLP-dependent transferases"/>
    <property type="match status" value="1"/>
</dbReference>
<reference evidence="7" key="3">
    <citation type="submission" date="2020-12" db="UniProtKB">
        <authorList>
            <consortium name="EnsemblPlants"/>
        </authorList>
    </citation>
    <scope>IDENTIFICATION</scope>
</reference>
<reference evidence="7 8" key="1">
    <citation type="journal article" date="2008" name="Science">
        <title>The Physcomitrella genome reveals evolutionary insights into the conquest of land by plants.</title>
        <authorList>
            <person name="Rensing S."/>
            <person name="Lang D."/>
            <person name="Zimmer A."/>
            <person name="Terry A."/>
            <person name="Salamov A."/>
            <person name="Shapiro H."/>
            <person name="Nishiyama T."/>
            <person name="Perroud P.-F."/>
            <person name="Lindquist E."/>
            <person name="Kamisugi Y."/>
            <person name="Tanahashi T."/>
            <person name="Sakakibara K."/>
            <person name="Fujita T."/>
            <person name="Oishi K."/>
            <person name="Shin-I T."/>
            <person name="Kuroki Y."/>
            <person name="Toyoda A."/>
            <person name="Suzuki Y."/>
            <person name="Hashimoto A."/>
            <person name="Yamaguchi K."/>
            <person name="Sugano A."/>
            <person name="Kohara Y."/>
            <person name="Fujiyama A."/>
            <person name="Anterola A."/>
            <person name="Aoki S."/>
            <person name="Ashton N."/>
            <person name="Barbazuk W.B."/>
            <person name="Barker E."/>
            <person name="Bennetzen J."/>
            <person name="Bezanilla M."/>
            <person name="Blankenship R."/>
            <person name="Cho S.H."/>
            <person name="Dutcher S."/>
            <person name="Estelle M."/>
            <person name="Fawcett J.A."/>
            <person name="Gundlach H."/>
            <person name="Hanada K."/>
            <person name="Heyl A."/>
            <person name="Hicks K.A."/>
            <person name="Hugh J."/>
            <person name="Lohr M."/>
            <person name="Mayer K."/>
            <person name="Melkozernov A."/>
            <person name="Murata T."/>
            <person name="Nelson D."/>
            <person name="Pils B."/>
            <person name="Prigge M."/>
            <person name="Reiss B."/>
            <person name="Renner T."/>
            <person name="Rombauts S."/>
            <person name="Rushton P."/>
            <person name="Sanderfoot A."/>
            <person name="Schween G."/>
            <person name="Shiu S.-H."/>
            <person name="Stueber K."/>
            <person name="Theodoulou F.L."/>
            <person name="Tu H."/>
            <person name="Van de Peer Y."/>
            <person name="Verrier P.J."/>
            <person name="Waters E."/>
            <person name="Wood A."/>
            <person name="Yang L."/>
            <person name="Cove D."/>
            <person name="Cuming A."/>
            <person name="Hasebe M."/>
            <person name="Lucas S."/>
            <person name="Mishler D.B."/>
            <person name="Reski R."/>
            <person name="Grigoriev I."/>
            <person name="Quatrano R.S."/>
            <person name="Boore J.L."/>
        </authorList>
    </citation>
    <scope>NUCLEOTIDE SEQUENCE [LARGE SCALE GENOMIC DNA]</scope>
    <source>
        <strain evidence="7 8">cv. Gransden 2004</strain>
    </source>
</reference>
<evidence type="ECO:0000259" key="6">
    <source>
        <dbReference type="Pfam" id="PF00155"/>
    </source>
</evidence>
<sequence length="455" mass="49893">MAERTLLARRTTAFAPSPIQQLSLLAQRCNAINLAEGFPDFPAPPEIKEAAIAAIRSDFNQYRHVQGVCEKVAEAFEMSHGVRVDAATQITICCGQSEAMAATVFAVVEEGDEVVLLDPVYETYQSCIILAGGTPRYVSLNPPHWSLDFENLESAFGSKTKAIIINSPHNPTGKAFSTSELAKIATLCCKYDCLAITDEVYEHIIFDGREHVSIASFPGMQQRTIVTSSLSKTFSVTGWRIGWAVAPATISAAIGNIHVKMTDSAPAPFQEAALVALQSTTNFFTQLKQEYEERRDYVCEMLLQAGFSNFLKPEGSFFVFAELPKACPLNDSVFQVDYVAELIQGAGVAVVPGRGFFHQAADTVGQSTQFKDQSNTGEELSAEEVYDSNGATKFGELCIQNYTTRYIRVAFCKDMATLRAAKTAIQKHLALVDPDTGHKQHYSSQCSLDRPHFFT</sequence>
<comment type="similarity">
    <text evidence="2">Belongs to the class-I pyridoxal-phosphate-dependent aminotransferase family.</text>
</comment>
<gene>
    <name evidence="7" type="primary">LOC112283628</name>
</gene>
<dbReference type="PROSITE" id="PS00105">
    <property type="entry name" value="AA_TRANSFER_CLASS_1"/>
    <property type="match status" value="1"/>
</dbReference>
<dbReference type="InterPro" id="IPR004839">
    <property type="entry name" value="Aminotransferase_I/II_large"/>
</dbReference>
<dbReference type="GO" id="GO:0030170">
    <property type="term" value="F:pyridoxal phosphate binding"/>
    <property type="evidence" value="ECO:0007669"/>
    <property type="project" value="InterPro"/>
</dbReference>
<dbReference type="InterPro" id="IPR004838">
    <property type="entry name" value="NHTrfase_class1_PyrdxlP-BS"/>
</dbReference>
<dbReference type="AlphaFoldDB" id="A0A7I4DZK1"/>
<dbReference type="InterPro" id="IPR051326">
    <property type="entry name" value="Kynurenine-oxoglutarate_AT"/>
</dbReference>
<dbReference type="EMBL" id="ABEU02000006">
    <property type="status" value="NOT_ANNOTATED_CDS"/>
    <property type="molecule type" value="Genomic_DNA"/>
</dbReference>
<dbReference type="OrthoDB" id="2414662at2759"/>
<keyword evidence="5" id="KW-0663">Pyridoxal phosphate</keyword>
<evidence type="ECO:0000256" key="4">
    <source>
        <dbReference type="ARBA" id="ARBA00022679"/>
    </source>
</evidence>
<dbReference type="Gene3D" id="3.90.1150.10">
    <property type="entry name" value="Aspartate Aminotransferase, domain 1"/>
    <property type="match status" value="1"/>
</dbReference>
<evidence type="ECO:0000313" key="7">
    <source>
        <dbReference type="EnsemblPlants" id="Pp3c6_20820V3.7"/>
    </source>
</evidence>
<dbReference type="FunFam" id="3.40.640.10:FF:000086">
    <property type="entry name" value="Kynurenine--oxoglutarate transaminase 1"/>
    <property type="match status" value="1"/>
</dbReference>
<dbReference type="CDD" id="cd00609">
    <property type="entry name" value="AAT_like"/>
    <property type="match status" value="1"/>
</dbReference>
<feature type="domain" description="Aminotransferase class I/classII large" evidence="6">
    <location>
        <begin position="32"/>
        <end position="356"/>
    </location>
</feature>
<name>A0A7I4DZK1_PHYPA</name>
<dbReference type="GeneID" id="112283628"/>
<evidence type="ECO:0000256" key="5">
    <source>
        <dbReference type="ARBA" id="ARBA00022898"/>
    </source>
</evidence>
<dbReference type="PANTHER" id="PTHR43807">
    <property type="entry name" value="FI04487P"/>
    <property type="match status" value="1"/>
</dbReference>
<organism evidence="7 8">
    <name type="scientific">Physcomitrium patens</name>
    <name type="common">Spreading-leaved earth moss</name>
    <name type="synonym">Physcomitrella patens</name>
    <dbReference type="NCBI Taxonomy" id="3218"/>
    <lineage>
        <taxon>Eukaryota</taxon>
        <taxon>Viridiplantae</taxon>
        <taxon>Streptophyta</taxon>
        <taxon>Embryophyta</taxon>
        <taxon>Bryophyta</taxon>
        <taxon>Bryophytina</taxon>
        <taxon>Bryopsida</taxon>
        <taxon>Funariidae</taxon>
        <taxon>Funariales</taxon>
        <taxon>Funariaceae</taxon>
        <taxon>Physcomitrium</taxon>
    </lineage>
</organism>
<dbReference type="InterPro" id="IPR015424">
    <property type="entry name" value="PyrdxlP-dep_Trfase"/>
</dbReference>
<proteinExistence type="inferred from homology"/>
<keyword evidence="3" id="KW-0032">Aminotransferase</keyword>
<dbReference type="EnsemblPlants" id="Pp3c6_20820V3.7">
    <property type="protein sequence ID" value="Pp3c6_20820V3.7"/>
    <property type="gene ID" value="Pp3c6_20820"/>
</dbReference>
<accession>A0A7I4DZK1</accession>
<dbReference type="RefSeq" id="XP_024378373.1">
    <property type="nucleotide sequence ID" value="XM_024522605.2"/>
</dbReference>
<evidence type="ECO:0000256" key="3">
    <source>
        <dbReference type="ARBA" id="ARBA00022576"/>
    </source>
</evidence>
<dbReference type="Pfam" id="PF00155">
    <property type="entry name" value="Aminotran_1_2"/>
    <property type="match status" value="1"/>
</dbReference>
<dbReference type="KEGG" id="ppp:112283628"/>
<protein>
    <recommendedName>
        <fullName evidence="6">Aminotransferase class I/classII large domain-containing protein</fullName>
    </recommendedName>
</protein>
<dbReference type="Gene3D" id="3.40.640.10">
    <property type="entry name" value="Type I PLP-dependent aspartate aminotransferase-like (Major domain)"/>
    <property type="match status" value="1"/>
</dbReference>
<dbReference type="GO" id="GO:0016212">
    <property type="term" value="F:kynurenine-oxoglutarate transaminase activity"/>
    <property type="evidence" value="ECO:0000318"/>
    <property type="project" value="GO_Central"/>
</dbReference>